<feature type="region of interest" description="Disordered" evidence="1">
    <location>
        <begin position="1"/>
        <end position="73"/>
    </location>
</feature>
<feature type="compositionally biased region" description="Polar residues" evidence="1">
    <location>
        <begin position="1"/>
        <end position="15"/>
    </location>
</feature>
<evidence type="ECO:0000313" key="2">
    <source>
        <dbReference type="EMBL" id="MEN8639604.1"/>
    </source>
</evidence>
<name>A0ABV0DCZ0_9PSED</name>
<feature type="compositionally biased region" description="Basic and acidic residues" evidence="1">
    <location>
        <begin position="26"/>
        <end position="60"/>
    </location>
</feature>
<protein>
    <submittedName>
        <fullName evidence="2">Uncharacterized protein</fullName>
    </submittedName>
</protein>
<evidence type="ECO:0000313" key="3">
    <source>
        <dbReference type="Proteomes" id="UP001424532"/>
    </source>
</evidence>
<keyword evidence="3" id="KW-1185">Reference proteome</keyword>
<sequence length="73" mass="8355">MSTDSSFQDRPQGSDPTKPMPGTEKPMLDPDDPKKYDPLRKPEDADRPEDWKDPGERNTPEADEQTPLSDDRR</sequence>
<gene>
    <name evidence="2" type="ORF">ABFE88_08080</name>
</gene>
<organism evidence="2 3">
    <name type="scientific">Pseudomonas sichuanensis</name>
    <dbReference type="NCBI Taxonomy" id="2213015"/>
    <lineage>
        <taxon>Bacteria</taxon>
        <taxon>Pseudomonadati</taxon>
        <taxon>Pseudomonadota</taxon>
        <taxon>Gammaproteobacteria</taxon>
        <taxon>Pseudomonadales</taxon>
        <taxon>Pseudomonadaceae</taxon>
        <taxon>Pseudomonas</taxon>
    </lineage>
</organism>
<dbReference type="EMBL" id="JBDLYL010000006">
    <property type="protein sequence ID" value="MEN8639604.1"/>
    <property type="molecule type" value="Genomic_DNA"/>
</dbReference>
<proteinExistence type="predicted"/>
<accession>A0ABV0DCZ0</accession>
<reference evidence="2 3" key="1">
    <citation type="submission" date="2024-05" db="EMBL/GenBank/DDBJ databases">
        <title>Sequence of Lycoming College course isolates.</title>
        <authorList>
            <person name="Reigle C.A."/>
            <person name="Newman J.D."/>
        </authorList>
    </citation>
    <scope>NUCLEOTIDE SEQUENCE [LARGE SCALE GENOMIC DNA]</scope>
    <source>
        <strain evidence="2 3">CAR-09</strain>
    </source>
</reference>
<evidence type="ECO:0000256" key="1">
    <source>
        <dbReference type="SAM" id="MobiDB-lite"/>
    </source>
</evidence>
<dbReference type="RefSeq" id="WP_347149557.1">
    <property type="nucleotide sequence ID" value="NZ_JBDLYL010000006.1"/>
</dbReference>
<comment type="caution">
    <text evidence="2">The sequence shown here is derived from an EMBL/GenBank/DDBJ whole genome shotgun (WGS) entry which is preliminary data.</text>
</comment>
<dbReference type="Proteomes" id="UP001424532">
    <property type="component" value="Unassembled WGS sequence"/>
</dbReference>